<accession>A0A9E8HLM5</accession>
<dbReference type="PANTHER" id="PTHR43546">
    <property type="entry name" value="UPF0173 METAL-DEPENDENT HYDROLASE MJ1163-RELATED"/>
    <property type="match status" value="1"/>
</dbReference>
<dbReference type="SUPFAM" id="SSF56281">
    <property type="entry name" value="Metallo-hydrolase/oxidoreductase"/>
    <property type="match status" value="1"/>
</dbReference>
<dbReference type="KEGG" id="asem:NNL22_00580"/>
<evidence type="ECO:0000313" key="2">
    <source>
        <dbReference type="EMBL" id="UZW75136.1"/>
    </source>
</evidence>
<dbReference type="InterPro" id="IPR036866">
    <property type="entry name" value="RibonucZ/Hydroxyglut_hydro"/>
</dbReference>
<evidence type="ECO:0000259" key="1">
    <source>
        <dbReference type="Pfam" id="PF00753"/>
    </source>
</evidence>
<keyword evidence="3" id="KW-1185">Reference proteome</keyword>
<dbReference type="Gene3D" id="3.60.15.10">
    <property type="entry name" value="Ribonuclease Z/Hydroxyacylglutathione hydrolase-like"/>
    <property type="match status" value="1"/>
</dbReference>
<dbReference type="EMBL" id="CP101527">
    <property type="protein sequence ID" value="UZW75136.1"/>
    <property type="molecule type" value="Genomic_DNA"/>
</dbReference>
<reference evidence="2" key="1">
    <citation type="submission" date="2022-07" db="EMBL/GenBank/DDBJ databases">
        <title>Alkalimarinus sp. nov., isolated from gut of a Alitta virens.</title>
        <authorList>
            <person name="Yang A.I."/>
            <person name="Shin N.-R."/>
        </authorList>
    </citation>
    <scope>NUCLEOTIDE SEQUENCE</scope>
    <source>
        <strain evidence="2">FA028</strain>
    </source>
</reference>
<dbReference type="Pfam" id="PF00753">
    <property type="entry name" value="Lactamase_B"/>
    <property type="match status" value="1"/>
</dbReference>
<protein>
    <submittedName>
        <fullName evidence="2">MBL fold metallo-hydrolase</fullName>
    </submittedName>
</protein>
<dbReference type="InterPro" id="IPR050114">
    <property type="entry name" value="UPF0173_UPF0282_UlaG_hydrolase"/>
</dbReference>
<organism evidence="2 3">
    <name type="scientific">Alkalimarinus sediminis</name>
    <dbReference type="NCBI Taxonomy" id="1632866"/>
    <lineage>
        <taxon>Bacteria</taxon>
        <taxon>Pseudomonadati</taxon>
        <taxon>Pseudomonadota</taxon>
        <taxon>Gammaproteobacteria</taxon>
        <taxon>Alteromonadales</taxon>
        <taxon>Alteromonadaceae</taxon>
        <taxon>Alkalimarinus</taxon>
    </lineage>
</organism>
<sequence length="336" mass="36619">MVRRILSLLLIISGLAIGLMASAFYLLNSPPDPLVGVEQQIEQPSATIKPQRLTATFIGTSTLLFSDGESSIMIDGFFTRPPINTLLWGSIEPDIPQIKSSLKRLNVTTLNGIMVVHSHHDHVMDAPEVAKLTQATLFGSESTANIARSAGLPEPQIEIVDDQRSLILGQFNVTMIKSKHTPVPSVLAWLTGHGQDISSPFPLKPKLTDFNEGGSYVVHIAHPLGNILVQASGGYVKGRLQGFQADVVYLGVAGLSKQSEQFKQDYFHETVATVGAKTVIPIHWDNFMRPIGQALVPPHSAIDNTPQSITELSDYIEHEAKGSLIVMQAWDTITLY</sequence>
<dbReference type="Proteomes" id="UP001164472">
    <property type="component" value="Chromosome"/>
</dbReference>
<dbReference type="InterPro" id="IPR001279">
    <property type="entry name" value="Metallo-B-lactamas"/>
</dbReference>
<feature type="domain" description="Metallo-beta-lactamase" evidence="1">
    <location>
        <begin position="59"/>
        <end position="178"/>
    </location>
</feature>
<proteinExistence type="predicted"/>
<dbReference type="RefSeq" id="WP_251811060.1">
    <property type="nucleotide sequence ID" value="NZ_CP101527.1"/>
</dbReference>
<evidence type="ECO:0000313" key="3">
    <source>
        <dbReference type="Proteomes" id="UP001164472"/>
    </source>
</evidence>
<dbReference type="PANTHER" id="PTHR43546:SF3">
    <property type="entry name" value="UPF0173 METAL-DEPENDENT HYDROLASE MJ1163"/>
    <property type="match status" value="1"/>
</dbReference>
<name>A0A9E8HLM5_9ALTE</name>
<dbReference type="AlphaFoldDB" id="A0A9E8HLM5"/>
<gene>
    <name evidence="2" type="ORF">NNL22_00580</name>
</gene>